<evidence type="ECO:0000313" key="1">
    <source>
        <dbReference type="EMBL" id="KAL3958826.1"/>
    </source>
</evidence>
<dbReference type="EMBL" id="JBGNUJ010000006">
    <property type="protein sequence ID" value="KAL3958826.1"/>
    <property type="molecule type" value="Genomic_DNA"/>
</dbReference>
<comment type="caution">
    <text evidence="1">The sequence shown here is derived from an EMBL/GenBank/DDBJ whole genome shotgun (WGS) entry which is preliminary data.</text>
</comment>
<keyword evidence="2" id="KW-1185">Reference proteome</keyword>
<name>A0ACC4DTS6_PURLI</name>
<organism evidence="1 2">
    <name type="scientific">Purpureocillium lilacinum</name>
    <name type="common">Paecilomyces lilacinus</name>
    <dbReference type="NCBI Taxonomy" id="33203"/>
    <lineage>
        <taxon>Eukaryota</taxon>
        <taxon>Fungi</taxon>
        <taxon>Dikarya</taxon>
        <taxon>Ascomycota</taxon>
        <taxon>Pezizomycotina</taxon>
        <taxon>Sordariomycetes</taxon>
        <taxon>Hypocreomycetidae</taxon>
        <taxon>Hypocreales</taxon>
        <taxon>Ophiocordycipitaceae</taxon>
        <taxon>Purpureocillium</taxon>
    </lineage>
</organism>
<evidence type="ECO:0000313" key="2">
    <source>
        <dbReference type="Proteomes" id="UP001638806"/>
    </source>
</evidence>
<reference evidence="1" key="1">
    <citation type="submission" date="2024-12" db="EMBL/GenBank/DDBJ databases">
        <title>Comparative genomics and development of molecular markers within Purpureocillium lilacinum and among Purpureocillium species.</title>
        <authorList>
            <person name="Yeh Z.-Y."/>
            <person name="Ni N.-T."/>
            <person name="Lo P.-H."/>
            <person name="Mushyakhwo K."/>
            <person name="Lin C.-F."/>
            <person name="Nai Y.-S."/>
        </authorList>
    </citation>
    <scope>NUCLEOTIDE SEQUENCE</scope>
    <source>
        <strain evidence="1">NCHU-NPUST-175</strain>
    </source>
</reference>
<proteinExistence type="predicted"/>
<dbReference type="Proteomes" id="UP001638806">
    <property type="component" value="Unassembled WGS sequence"/>
</dbReference>
<sequence>MRPGHGEAARALSGRRTERSWQYEEPRDCHPITIKGANDKCNKDSEKVGGIPFYIHVGTGYEAFGAPRMGEQGAS</sequence>
<gene>
    <name evidence="1" type="ORF">ACCO45_006988</name>
</gene>
<protein>
    <submittedName>
        <fullName evidence="1">Uncharacterized protein</fullName>
    </submittedName>
</protein>
<accession>A0ACC4DTS6</accession>